<dbReference type="AlphaFoldDB" id="A0A446BYC7"/>
<dbReference type="EMBL" id="OUUZ01000019">
    <property type="protein sequence ID" value="SPQ27495.1"/>
    <property type="molecule type" value="Genomic_DNA"/>
</dbReference>
<evidence type="ECO:0000256" key="1">
    <source>
        <dbReference type="SAM" id="MobiDB-lite"/>
    </source>
</evidence>
<protein>
    <submittedName>
        <fullName evidence="2">Ca533616-7de2-45c0-8dc2-209cd2a3abf4</fullName>
    </submittedName>
</protein>
<reference evidence="2 3" key="1">
    <citation type="submission" date="2018-04" db="EMBL/GenBank/DDBJ databases">
        <authorList>
            <person name="Huttner S."/>
            <person name="Dainat J."/>
        </authorList>
    </citation>
    <scope>NUCLEOTIDE SEQUENCE [LARGE SCALE GENOMIC DNA]</scope>
</reference>
<dbReference type="Proteomes" id="UP000289323">
    <property type="component" value="Unassembled WGS sequence"/>
</dbReference>
<sequence>MLSSRRASHTEGGTISGAVSNRARAAATTAGSSALQDVVRWLLFASARSHTTSASTSAGIQSTSAAVRPRLSGRQPRCSSELSTRLGSHSDRFHAMRPPTDPATCPTRSTDTGRPRCLAAVSQSSSARNLLREYPLANGLSSSSQIHHPNQLRPERAQHQVEVDRPRAVQNQARARAQRGVRRVIEAQLWVREVGMQEADALCVEGRCVRGSITGGAGGGQARHLRRAPAVGAAVEAVHVVDRRPGEQRAQDQRAQRAGRAGQDHVDWLREGEVTAALVLSDVDVDHGGGKLAHGGILVDGGDAEIRAVKAAPEGARELEHLQRVHAAFEEVGRVVHAGPARDGGDAVPDEARDGSQIGRIQRVVGRVVVFRDYVGVRVQAVDLGGILSETGGPLDGALGRADEPAVGRRDEDQRLLHAGVGWRSAVGLLDDGPDALDQGGLLGRGQRPVDAGRLDEQRGLEPLGADHHGGAQLGRVRRDVVLHRHRIGLLAVEEDDDVVGAGPPAPRAGLGRAPDAEDNLRVGKRLISRYDELEQAVGSFLKDEAARRMETDIVPVGRARGLGREQLGGYANLGRAIVAAQRHFGGDAVAEGLRQVISLRCLAQ</sequence>
<gene>
    <name evidence="2" type="ORF">TT172_LOCUS9914</name>
</gene>
<evidence type="ECO:0000313" key="3">
    <source>
        <dbReference type="Proteomes" id="UP000289323"/>
    </source>
</evidence>
<feature type="region of interest" description="Disordered" evidence="1">
    <location>
        <begin position="244"/>
        <end position="263"/>
    </location>
</feature>
<feature type="compositionally biased region" description="Polar residues" evidence="1">
    <location>
        <begin position="77"/>
        <end position="87"/>
    </location>
</feature>
<evidence type="ECO:0000313" key="2">
    <source>
        <dbReference type="EMBL" id="SPQ27495.1"/>
    </source>
</evidence>
<name>A0A446BYC7_9PEZI</name>
<proteinExistence type="predicted"/>
<organism evidence="2 3">
    <name type="scientific">Thermothielavioides terrestris</name>
    <dbReference type="NCBI Taxonomy" id="2587410"/>
    <lineage>
        <taxon>Eukaryota</taxon>
        <taxon>Fungi</taxon>
        <taxon>Dikarya</taxon>
        <taxon>Ascomycota</taxon>
        <taxon>Pezizomycotina</taxon>
        <taxon>Sordariomycetes</taxon>
        <taxon>Sordariomycetidae</taxon>
        <taxon>Sordariales</taxon>
        <taxon>Chaetomiaceae</taxon>
        <taxon>Thermothielavioides</taxon>
    </lineage>
</organism>
<feature type="compositionally biased region" description="Basic and acidic residues" evidence="1">
    <location>
        <begin position="244"/>
        <end position="255"/>
    </location>
</feature>
<feature type="region of interest" description="Disordered" evidence="1">
    <location>
        <begin position="52"/>
        <end position="114"/>
    </location>
</feature>
<accession>A0A446BYC7</accession>